<proteinExistence type="predicted"/>
<keyword evidence="2" id="KW-0863">Zinc-finger</keyword>
<keyword evidence="3" id="KW-0862">Zinc</keyword>
<evidence type="ECO:0000256" key="3">
    <source>
        <dbReference type="ARBA" id="ARBA00022833"/>
    </source>
</evidence>
<keyword evidence="6" id="KW-1185">Reference proteome</keyword>
<dbReference type="SMART" id="SM00589">
    <property type="entry name" value="PRY"/>
    <property type="match status" value="1"/>
</dbReference>
<sequence length="266" mass="29940">MSTQDPCHFLQQYPSVCRPLPLISHVSYCSTLYRETVATSVFHLCTHLKNSINDFIPPEPEPSTRVGFLSCACDISMDPSSAHTALSLSEDHRQVTLRSPAPDPAYRPQAFNHYRQVLSREALTGRCYWEVEWSGHVGVRVALCYKDMERHGHSTLRLRSKPQILGFGHSEWPLFLLVKQKVCGAVRTTCLSTRSLLGPQRRSSVLLQHLPCHGPPPQAAHQLQPASARGRLVLLGLPRRLGLLSSAQELSRIPHYMCNKWLKSAY</sequence>
<feature type="domain" description="SPRY-associated" evidence="4">
    <location>
        <begin position="72"/>
        <end position="124"/>
    </location>
</feature>
<organism evidence="5 6">
    <name type="scientific">Mugilogobius chulae</name>
    <name type="common">yellowstripe goby</name>
    <dbReference type="NCBI Taxonomy" id="88201"/>
    <lineage>
        <taxon>Eukaryota</taxon>
        <taxon>Metazoa</taxon>
        <taxon>Chordata</taxon>
        <taxon>Craniata</taxon>
        <taxon>Vertebrata</taxon>
        <taxon>Euteleostomi</taxon>
        <taxon>Actinopterygii</taxon>
        <taxon>Neopterygii</taxon>
        <taxon>Teleostei</taxon>
        <taxon>Neoteleostei</taxon>
        <taxon>Acanthomorphata</taxon>
        <taxon>Gobiaria</taxon>
        <taxon>Gobiiformes</taxon>
        <taxon>Gobioidei</taxon>
        <taxon>Gobiidae</taxon>
        <taxon>Gobionellinae</taxon>
        <taxon>Mugilogobius</taxon>
    </lineage>
</organism>
<evidence type="ECO:0000256" key="1">
    <source>
        <dbReference type="ARBA" id="ARBA00022723"/>
    </source>
</evidence>
<dbReference type="PANTHER" id="PTHR25465">
    <property type="entry name" value="B-BOX DOMAIN CONTAINING"/>
    <property type="match status" value="1"/>
</dbReference>
<dbReference type="GO" id="GO:0008270">
    <property type="term" value="F:zinc ion binding"/>
    <property type="evidence" value="ECO:0007669"/>
    <property type="project" value="UniProtKB-KW"/>
</dbReference>
<dbReference type="InterPro" id="IPR051051">
    <property type="entry name" value="E3_ubiq-ligase_TRIM/RNF"/>
</dbReference>
<dbReference type="SUPFAM" id="SSF49899">
    <property type="entry name" value="Concanavalin A-like lectins/glucanases"/>
    <property type="match status" value="1"/>
</dbReference>
<comment type="caution">
    <text evidence="5">The sequence shown here is derived from an EMBL/GenBank/DDBJ whole genome shotgun (WGS) entry which is preliminary data.</text>
</comment>
<dbReference type="InterPro" id="IPR043136">
    <property type="entry name" value="B30.2/SPRY_sf"/>
</dbReference>
<dbReference type="Gene3D" id="2.60.120.920">
    <property type="match status" value="1"/>
</dbReference>
<evidence type="ECO:0000259" key="4">
    <source>
        <dbReference type="SMART" id="SM00589"/>
    </source>
</evidence>
<gene>
    <name evidence="5" type="ORF">WMY93_032188</name>
</gene>
<dbReference type="EMBL" id="JBBPFD010000722">
    <property type="protein sequence ID" value="KAK7877108.1"/>
    <property type="molecule type" value="Genomic_DNA"/>
</dbReference>
<protein>
    <recommendedName>
        <fullName evidence="4">SPRY-associated domain-containing protein</fullName>
    </recommendedName>
</protein>
<dbReference type="AlphaFoldDB" id="A0AAW0MGA0"/>
<dbReference type="InterPro" id="IPR006574">
    <property type="entry name" value="PRY"/>
</dbReference>
<dbReference type="InterPro" id="IPR013320">
    <property type="entry name" value="ConA-like_dom_sf"/>
</dbReference>
<dbReference type="Proteomes" id="UP001460270">
    <property type="component" value="Unassembled WGS sequence"/>
</dbReference>
<reference evidence="6" key="1">
    <citation type="submission" date="2024-04" db="EMBL/GenBank/DDBJ databases">
        <title>Salinicola lusitanus LLJ914,a marine bacterium isolated from the Okinawa Trough.</title>
        <authorList>
            <person name="Li J."/>
        </authorList>
    </citation>
    <scope>NUCLEOTIDE SEQUENCE [LARGE SCALE GENOMIC DNA]</scope>
</reference>
<evidence type="ECO:0000313" key="5">
    <source>
        <dbReference type="EMBL" id="KAK7877108.1"/>
    </source>
</evidence>
<evidence type="ECO:0000256" key="2">
    <source>
        <dbReference type="ARBA" id="ARBA00022771"/>
    </source>
</evidence>
<dbReference type="Pfam" id="PF13765">
    <property type="entry name" value="PRY"/>
    <property type="match status" value="1"/>
</dbReference>
<accession>A0AAW0MGA0</accession>
<evidence type="ECO:0000313" key="6">
    <source>
        <dbReference type="Proteomes" id="UP001460270"/>
    </source>
</evidence>
<name>A0AAW0MGA0_9GOBI</name>
<dbReference type="PANTHER" id="PTHR25465:SF5">
    <property type="entry name" value="E3 UBIQUITIN_ISG15 LIGASE TRIM25-RELATED"/>
    <property type="match status" value="1"/>
</dbReference>
<keyword evidence="1" id="KW-0479">Metal-binding</keyword>